<keyword evidence="16 24" id="KW-1133">Transmembrane helix</keyword>
<dbReference type="InterPro" id="IPR003594">
    <property type="entry name" value="HATPase_dom"/>
</dbReference>
<evidence type="ECO:0000256" key="9">
    <source>
        <dbReference type="ARBA" id="ARBA00022692"/>
    </source>
</evidence>
<keyword evidence="10" id="KW-0547">Nucleotide-binding</keyword>
<dbReference type="EMBL" id="JAVDYG010000001">
    <property type="protein sequence ID" value="MDR7363883.1"/>
    <property type="molecule type" value="Genomic_DNA"/>
</dbReference>
<keyword evidence="6" id="KW-1003">Cell membrane</keyword>
<evidence type="ECO:0000313" key="28">
    <source>
        <dbReference type="Proteomes" id="UP001183648"/>
    </source>
</evidence>
<feature type="domain" description="HAMP" evidence="26">
    <location>
        <begin position="78"/>
        <end position="130"/>
    </location>
</feature>
<evidence type="ECO:0000256" key="4">
    <source>
        <dbReference type="ARBA" id="ARBA00004651"/>
    </source>
</evidence>
<keyword evidence="7" id="KW-0597">Phosphoprotein</keyword>
<feature type="transmembrane region" description="Helical" evidence="24">
    <location>
        <begin position="723"/>
        <end position="746"/>
    </location>
</feature>
<comment type="cofactor">
    <cofactor evidence="2">
        <name>Mn(2+)</name>
        <dbReference type="ChEBI" id="CHEBI:29035"/>
    </cofactor>
</comment>
<feature type="transmembrane region" description="Helical" evidence="24">
    <location>
        <begin position="33"/>
        <end position="52"/>
    </location>
</feature>
<feature type="transmembrane region" description="Helical" evidence="24">
    <location>
        <begin position="569"/>
        <end position="591"/>
    </location>
</feature>
<evidence type="ECO:0000256" key="16">
    <source>
        <dbReference type="ARBA" id="ARBA00022989"/>
    </source>
</evidence>
<keyword evidence="24" id="KW-0472">Membrane</keyword>
<feature type="transmembrane region" description="Helical" evidence="24">
    <location>
        <begin position="423"/>
        <end position="440"/>
    </location>
</feature>
<evidence type="ECO:0000256" key="17">
    <source>
        <dbReference type="ARBA" id="ARBA00023012"/>
    </source>
</evidence>
<organism evidence="27 28">
    <name type="scientific">Nocardioides marmoribigeumensis</name>
    <dbReference type="NCBI Taxonomy" id="433649"/>
    <lineage>
        <taxon>Bacteria</taxon>
        <taxon>Bacillati</taxon>
        <taxon>Actinomycetota</taxon>
        <taxon>Actinomycetes</taxon>
        <taxon>Propionibacteriales</taxon>
        <taxon>Nocardioidaceae</taxon>
        <taxon>Nocardioides</taxon>
    </lineage>
</organism>
<keyword evidence="18" id="KW-0346">Stress response</keyword>
<evidence type="ECO:0000256" key="21">
    <source>
        <dbReference type="ARBA" id="ARBA00040454"/>
    </source>
</evidence>
<keyword evidence="9 24" id="KW-0812">Transmembrane</keyword>
<dbReference type="InterPro" id="IPR050980">
    <property type="entry name" value="2C_sensor_his_kinase"/>
</dbReference>
<evidence type="ECO:0000256" key="22">
    <source>
        <dbReference type="ARBA" id="ARBA00041776"/>
    </source>
</evidence>
<evidence type="ECO:0000256" key="5">
    <source>
        <dbReference type="ARBA" id="ARBA00012438"/>
    </source>
</evidence>
<comment type="cofactor">
    <cofactor evidence="3">
        <name>Mg(2+)</name>
        <dbReference type="ChEBI" id="CHEBI:18420"/>
    </cofactor>
</comment>
<keyword evidence="17" id="KW-0902">Two-component regulatory system</keyword>
<feature type="transmembrane region" description="Helical" evidence="24">
    <location>
        <begin position="528"/>
        <end position="549"/>
    </location>
</feature>
<dbReference type="Proteomes" id="UP001183648">
    <property type="component" value="Unassembled WGS sequence"/>
</dbReference>
<keyword evidence="13" id="KW-0067">ATP-binding</keyword>
<evidence type="ECO:0000256" key="23">
    <source>
        <dbReference type="SAM" id="MobiDB-lite"/>
    </source>
</evidence>
<keyword evidence="11 27" id="KW-0418">Kinase</keyword>
<evidence type="ECO:0000256" key="18">
    <source>
        <dbReference type="ARBA" id="ARBA00023016"/>
    </source>
</evidence>
<name>A0ABU2BZQ4_9ACTN</name>
<evidence type="ECO:0000256" key="6">
    <source>
        <dbReference type="ARBA" id="ARBA00022475"/>
    </source>
</evidence>
<dbReference type="Gene3D" id="1.10.287.130">
    <property type="match status" value="1"/>
</dbReference>
<keyword evidence="19" id="KW-0843">Virulence</keyword>
<dbReference type="SUPFAM" id="SSF47384">
    <property type="entry name" value="Homodimeric domain of signal transducing histidine kinase"/>
    <property type="match status" value="1"/>
</dbReference>
<sequence>MSQDPGGGVRTSGEGPAGPAGPSALWTSFKVRLAAVVGVIVLVVAVLTTAASAAGTPAYAVVTVSVLVALVLTHTLARGMTVPVREMTAAATAMARGDYSTRVSVAAADEIGDLARAFNAMAEELQSEDRRRRELVATVSHELRTPVAALRATLENLADGVVEPTADSLGAPLRQAERLSDVVSDLLDLSRLDAGLVALDVAPVDAGALLGRVADEARLATRRHVTVRTEAEPALALAGDTRRLHQLLANLVDNAVRHSPDGGTVTLAARAGPTGPVLEVHDQGPGIPPEHREAAFRRFTTGLAGEGGGTGLGLAVAHWVTVLHGGRIHVVDDPTGCLVRVELPHSPPSRPAPTQEAPVTSTPARPAPTGPPTARAERPGAMDAAFGNVWPEPRPEGRPSVVLGALGVGVLAGLMVPFHDVGLGWWLVVVAMVGSVAWTARDRLDRYGWALVALSLALTLPVLLLDAGWIVTLCVLAAGLLVAVALTGAGTLVGFAAAPLAVPLAALRGLPWLGRSLETGGGAVSWRVARTAVVSLALVLVFGTLLGSADALYGSWLGSLVPDLRVDTLFARGFSTFFVGGVTLAALYVALNPPRVDLVPVEQHHTRHGWEWLVPVALVDVLLAGFVVAQATAMFGGESYLERTVGITYAEYVHQGFGQLCVVTVLTLAVAATAWRVADREADLWRVRAAVGVLCALSLAVVASALMRIGLYDDAYGWTRLRVLVAFFEAWLGLVVLLVVVAGVLARAAWLPRTVLATGAATLLLLAAVDPDARIAEHNLAREGRVPTDTSYLLGLSEDALPSLPASLRRTACADRGTSFAERTGRHTDGFWSWNLSRWRADRACD</sequence>
<keyword evidence="14" id="KW-0460">Magnesium</keyword>
<dbReference type="InterPro" id="IPR025291">
    <property type="entry name" value="DUF4153"/>
</dbReference>
<dbReference type="EC" id="2.7.13.3" evidence="5"/>
<comment type="subcellular location">
    <subcellularLocation>
        <location evidence="4">Cell membrane</location>
        <topology evidence="4">Multi-pass membrane protein</topology>
    </subcellularLocation>
</comment>
<dbReference type="Gene3D" id="6.10.340.10">
    <property type="match status" value="1"/>
</dbReference>
<feature type="transmembrane region" description="Helical" evidence="24">
    <location>
        <begin position="477"/>
        <end position="507"/>
    </location>
</feature>
<evidence type="ECO:0000256" key="11">
    <source>
        <dbReference type="ARBA" id="ARBA00022777"/>
    </source>
</evidence>
<evidence type="ECO:0000256" key="19">
    <source>
        <dbReference type="ARBA" id="ARBA00023026"/>
    </source>
</evidence>
<protein>
    <recommendedName>
        <fullName evidence="21">Signal transduction histidine-protein kinase/phosphatase MprB</fullName>
        <ecNumber evidence="5">2.7.13.3</ecNumber>
    </recommendedName>
    <alternativeName>
        <fullName evidence="22">Mycobacterial persistence regulator B</fullName>
    </alternativeName>
</protein>
<gene>
    <name evidence="27" type="ORF">J2S63_003436</name>
</gene>
<dbReference type="Pfam" id="PF00672">
    <property type="entry name" value="HAMP"/>
    <property type="match status" value="1"/>
</dbReference>
<dbReference type="SMART" id="SM00304">
    <property type="entry name" value="HAMP"/>
    <property type="match status" value="1"/>
</dbReference>
<feature type="transmembrane region" description="Helical" evidence="24">
    <location>
        <begin position="689"/>
        <end position="711"/>
    </location>
</feature>
<dbReference type="SMART" id="SM00387">
    <property type="entry name" value="HATPase_c"/>
    <property type="match status" value="1"/>
</dbReference>
<accession>A0ABU2BZQ4</accession>
<dbReference type="PANTHER" id="PTHR44936:SF9">
    <property type="entry name" value="SENSOR PROTEIN CREC"/>
    <property type="match status" value="1"/>
</dbReference>
<dbReference type="GO" id="GO:0016301">
    <property type="term" value="F:kinase activity"/>
    <property type="evidence" value="ECO:0007669"/>
    <property type="project" value="UniProtKB-KW"/>
</dbReference>
<evidence type="ECO:0000256" key="14">
    <source>
        <dbReference type="ARBA" id="ARBA00022842"/>
    </source>
</evidence>
<dbReference type="InterPro" id="IPR003660">
    <property type="entry name" value="HAMP_dom"/>
</dbReference>
<evidence type="ECO:0000313" key="27">
    <source>
        <dbReference type="EMBL" id="MDR7363883.1"/>
    </source>
</evidence>
<dbReference type="PROSITE" id="PS50109">
    <property type="entry name" value="HIS_KIN"/>
    <property type="match status" value="1"/>
</dbReference>
<dbReference type="CDD" id="cd00082">
    <property type="entry name" value="HisKA"/>
    <property type="match status" value="1"/>
</dbReference>
<dbReference type="PRINTS" id="PR00344">
    <property type="entry name" value="BCTRLSENSOR"/>
</dbReference>
<dbReference type="InterPro" id="IPR036097">
    <property type="entry name" value="HisK_dim/P_sf"/>
</dbReference>
<comment type="catalytic activity">
    <reaction evidence="1">
        <text>ATP + protein L-histidine = ADP + protein N-phospho-L-histidine.</text>
        <dbReference type="EC" id="2.7.13.3"/>
    </reaction>
</comment>
<keyword evidence="12" id="KW-0378">Hydrolase</keyword>
<evidence type="ECO:0000259" key="25">
    <source>
        <dbReference type="PROSITE" id="PS50109"/>
    </source>
</evidence>
<reference evidence="27 28" key="1">
    <citation type="submission" date="2023-07" db="EMBL/GenBank/DDBJ databases">
        <title>Sequencing the genomes of 1000 actinobacteria strains.</title>
        <authorList>
            <person name="Klenk H.-P."/>
        </authorList>
    </citation>
    <scope>NUCLEOTIDE SEQUENCE [LARGE SCALE GENOMIC DNA]</scope>
    <source>
        <strain evidence="27 28">DSM 19426</strain>
    </source>
</reference>
<dbReference type="SUPFAM" id="SSF55874">
    <property type="entry name" value="ATPase domain of HSP90 chaperone/DNA topoisomerase II/histidine kinase"/>
    <property type="match status" value="1"/>
</dbReference>
<evidence type="ECO:0000256" key="8">
    <source>
        <dbReference type="ARBA" id="ARBA00022679"/>
    </source>
</evidence>
<comment type="caution">
    <text evidence="27">The sequence shown here is derived from an EMBL/GenBank/DDBJ whole genome shotgun (WGS) entry which is preliminary data.</text>
</comment>
<evidence type="ECO:0000256" key="15">
    <source>
        <dbReference type="ARBA" id="ARBA00022912"/>
    </source>
</evidence>
<evidence type="ECO:0000256" key="10">
    <source>
        <dbReference type="ARBA" id="ARBA00022741"/>
    </source>
</evidence>
<keyword evidence="28" id="KW-1185">Reference proteome</keyword>
<feature type="transmembrane region" description="Helical" evidence="24">
    <location>
        <begin position="447"/>
        <end position="471"/>
    </location>
</feature>
<dbReference type="InterPro" id="IPR003661">
    <property type="entry name" value="HisK_dim/P_dom"/>
</dbReference>
<evidence type="ECO:0000256" key="13">
    <source>
        <dbReference type="ARBA" id="ARBA00022840"/>
    </source>
</evidence>
<feature type="transmembrane region" description="Helical" evidence="24">
    <location>
        <begin position="58"/>
        <end position="77"/>
    </location>
</feature>
<keyword evidence="15" id="KW-0904">Protein phosphatase</keyword>
<evidence type="ECO:0000256" key="24">
    <source>
        <dbReference type="SAM" id="Phobius"/>
    </source>
</evidence>
<dbReference type="InterPro" id="IPR004358">
    <property type="entry name" value="Sig_transdc_His_kin-like_C"/>
</dbReference>
<dbReference type="InterPro" id="IPR036890">
    <property type="entry name" value="HATPase_C_sf"/>
</dbReference>
<dbReference type="PROSITE" id="PS50885">
    <property type="entry name" value="HAMP"/>
    <property type="match status" value="1"/>
</dbReference>
<dbReference type="PANTHER" id="PTHR44936">
    <property type="entry name" value="SENSOR PROTEIN CREC"/>
    <property type="match status" value="1"/>
</dbReference>
<dbReference type="Pfam" id="PF02518">
    <property type="entry name" value="HATPase_c"/>
    <property type="match status" value="1"/>
</dbReference>
<dbReference type="CDD" id="cd06225">
    <property type="entry name" value="HAMP"/>
    <property type="match status" value="1"/>
</dbReference>
<dbReference type="CDD" id="cd00075">
    <property type="entry name" value="HATPase"/>
    <property type="match status" value="1"/>
</dbReference>
<dbReference type="Gene3D" id="3.30.565.10">
    <property type="entry name" value="Histidine kinase-like ATPase, C-terminal domain"/>
    <property type="match status" value="1"/>
</dbReference>
<feature type="region of interest" description="Disordered" evidence="23">
    <location>
        <begin position="342"/>
        <end position="379"/>
    </location>
</feature>
<evidence type="ECO:0000256" key="12">
    <source>
        <dbReference type="ARBA" id="ARBA00022801"/>
    </source>
</evidence>
<evidence type="ECO:0000256" key="7">
    <source>
        <dbReference type="ARBA" id="ARBA00022553"/>
    </source>
</evidence>
<dbReference type="Pfam" id="PF13687">
    <property type="entry name" value="DUF4153"/>
    <property type="match status" value="1"/>
</dbReference>
<evidence type="ECO:0000259" key="26">
    <source>
        <dbReference type="PROSITE" id="PS50885"/>
    </source>
</evidence>
<feature type="transmembrane region" description="Helical" evidence="24">
    <location>
        <begin position="400"/>
        <end position="417"/>
    </location>
</feature>
<evidence type="ECO:0000256" key="3">
    <source>
        <dbReference type="ARBA" id="ARBA00001946"/>
    </source>
</evidence>
<proteinExistence type="predicted"/>
<dbReference type="SUPFAM" id="SSF158472">
    <property type="entry name" value="HAMP domain-like"/>
    <property type="match status" value="1"/>
</dbReference>
<keyword evidence="8" id="KW-0808">Transferase</keyword>
<dbReference type="RefSeq" id="WP_310304790.1">
    <property type="nucleotide sequence ID" value="NZ_BAAAPS010000005.1"/>
</dbReference>
<feature type="transmembrane region" description="Helical" evidence="24">
    <location>
        <begin position="612"/>
        <end position="636"/>
    </location>
</feature>
<evidence type="ECO:0000256" key="20">
    <source>
        <dbReference type="ARBA" id="ARBA00023211"/>
    </source>
</evidence>
<feature type="transmembrane region" description="Helical" evidence="24">
    <location>
        <begin position="656"/>
        <end position="677"/>
    </location>
</feature>
<dbReference type="SMART" id="SM00388">
    <property type="entry name" value="HisKA"/>
    <property type="match status" value="1"/>
</dbReference>
<keyword evidence="20" id="KW-0464">Manganese</keyword>
<dbReference type="Pfam" id="PF00512">
    <property type="entry name" value="HisKA"/>
    <property type="match status" value="1"/>
</dbReference>
<dbReference type="InterPro" id="IPR005467">
    <property type="entry name" value="His_kinase_dom"/>
</dbReference>
<evidence type="ECO:0000256" key="1">
    <source>
        <dbReference type="ARBA" id="ARBA00000085"/>
    </source>
</evidence>
<feature type="domain" description="Histidine kinase" evidence="25">
    <location>
        <begin position="138"/>
        <end position="347"/>
    </location>
</feature>
<evidence type="ECO:0000256" key="2">
    <source>
        <dbReference type="ARBA" id="ARBA00001936"/>
    </source>
</evidence>